<reference evidence="4" key="1">
    <citation type="submission" date="2017-10" db="EMBL/GenBank/DDBJ databases">
        <authorList>
            <person name="Gaisin V.A."/>
            <person name="Rysina M.S."/>
            <person name="Grouzdev D.S."/>
        </authorList>
    </citation>
    <scope>NUCLEOTIDE SEQUENCE [LARGE SCALE GENOMIC DNA]</scope>
    <source>
        <strain evidence="4">V1</strain>
    </source>
</reference>
<dbReference type="SUPFAM" id="SSF51735">
    <property type="entry name" value="NAD(P)-binding Rossmann-fold domains"/>
    <property type="match status" value="1"/>
</dbReference>
<dbReference type="Pfam" id="PF00106">
    <property type="entry name" value="adh_short"/>
    <property type="match status" value="1"/>
</dbReference>
<dbReference type="PRINTS" id="PR00080">
    <property type="entry name" value="SDRFAMILY"/>
</dbReference>
<dbReference type="InterPro" id="IPR036291">
    <property type="entry name" value="NAD(P)-bd_dom_sf"/>
</dbReference>
<dbReference type="PRINTS" id="PR00081">
    <property type="entry name" value="GDHRDH"/>
</dbReference>
<dbReference type="AlphaFoldDB" id="A0A317T7N6"/>
<dbReference type="Proteomes" id="UP000246278">
    <property type="component" value="Unassembled WGS sequence"/>
</dbReference>
<protein>
    <submittedName>
        <fullName evidence="3">3-oxoacyl-ACP reductase</fullName>
    </submittedName>
</protein>
<dbReference type="PANTHER" id="PTHR42760">
    <property type="entry name" value="SHORT-CHAIN DEHYDROGENASES/REDUCTASES FAMILY MEMBER"/>
    <property type="match status" value="1"/>
</dbReference>
<dbReference type="InterPro" id="IPR002347">
    <property type="entry name" value="SDR_fam"/>
</dbReference>
<evidence type="ECO:0000256" key="2">
    <source>
        <dbReference type="RuleBase" id="RU000363"/>
    </source>
</evidence>
<comment type="similarity">
    <text evidence="1 2">Belongs to the short-chain dehydrogenases/reductases (SDR) family.</text>
</comment>
<dbReference type="EMBL" id="PDNZ01000002">
    <property type="protein sequence ID" value="PWW82759.1"/>
    <property type="molecule type" value="Genomic_DNA"/>
</dbReference>
<evidence type="ECO:0000313" key="3">
    <source>
        <dbReference type="EMBL" id="PWW82759.1"/>
    </source>
</evidence>
<dbReference type="GO" id="GO:0016616">
    <property type="term" value="F:oxidoreductase activity, acting on the CH-OH group of donors, NAD or NADP as acceptor"/>
    <property type="evidence" value="ECO:0007669"/>
    <property type="project" value="TreeGrafter"/>
</dbReference>
<gene>
    <name evidence="3" type="ORF">CR164_03175</name>
</gene>
<proteinExistence type="inferred from homology"/>
<organism evidence="3 4">
    <name type="scientific">Prosthecochloris marina</name>
    <dbReference type="NCBI Taxonomy" id="2017681"/>
    <lineage>
        <taxon>Bacteria</taxon>
        <taxon>Pseudomonadati</taxon>
        <taxon>Chlorobiota</taxon>
        <taxon>Chlorobiia</taxon>
        <taxon>Chlorobiales</taxon>
        <taxon>Chlorobiaceae</taxon>
        <taxon>Prosthecochloris</taxon>
    </lineage>
</organism>
<keyword evidence="4" id="KW-1185">Reference proteome</keyword>
<name>A0A317T7N6_9CHLB</name>
<dbReference type="Gene3D" id="3.40.50.720">
    <property type="entry name" value="NAD(P)-binding Rossmann-like Domain"/>
    <property type="match status" value="1"/>
</dbReference>
<dbReference type="OrthoDB" id="9810908at2"/>
<comment type="caution">
    <text evidence="3">The sequence shown here is derived from an EMBL/GenBank/DDBJ whole genome shotgun (WGS) entry which is preliminary data.</text>
</comment>
<accession>A0A317T7N6</accession>
<sequence>MSDISGNVVVITGAAGALGSVVSKKFFDKGAMMALVDKRVDTHVSQWQDVKTVMCQESDLTLASSVETSVGRVLERFGRIDALVNIAGGFTMGHLVHEAAEETWDYMLDINAKSVFLMTRAVIPFMRKQKKGSVVNVSAKTALKGGIGVAPYVVSKSAVIKLTECLAEENRQAGINVNCVLPSIIDTPANRKDMPDADFSRWVSPEAIADVILFLVSEESRAVHGASIPVYGLS</sequence>
<dbReference type="RefSeq" id="WP_110022477.1">
    <property type="nucleotide sequence ID" value="NZ_PDNZ01000002.1"/>
</dbReference>
<evidence type="ECO:0000313" key="4">
    <source>
        <dbReference type="Proteomes" id="UP000246278"/>
    </source>
</evidence>
<evidence type="ECO:0000256" key="1">
    <source>
        <dbReference type="ARBA" id="ARBA00006484"/>
    </source>
</evidence>